<dbReference type="SUPFAM" id="SSF46689">
    <property type="entry name" value="Homeodomain-like"/>
    <property type="match status" value="1"/>
</dbReference>
<dbReference type="AlphaFoldDB" id="A0A4S2CRW5"/>
<dbReference type="InterPro" id="IPR009057">
    <property type="entry name" value="Homeodomain-like_sf"/>
</dbReference>
<gene>
    <name evidence="2" type="ORF">E5353_13200</name>
</gene>
<dbReference type="Pfam" id="PF00440">
    <property type="entry name" value="TetR_N"/>
    <property type="match status" value="1"/>
</dbReference>
<dbReference type="RefSeq" id="WP_136000023.1">
    <property type="nucleotide sequence ID" value="NZ_SRYX01000054.1"/>
</dbReference>
<evidence type="ECO:0000313" key="3">
    <source>
        <dbReference type="Proteomes" id="UP000309566"/>
    </source>
</evidence>
<dbReference type="GO" id="GO:0003700">
    <property type="term" value="F:DNA-binding transcription factor activity"/>
    <property type="evidence" value="ECO:0007669"/>
    <property type="project" value="TreeGrafter"/>
</dbReference>
<keyword evidence="1" id="KW-0238">DNA-binding</keyword>
<accession>A0A4S2CRW5</accession>
<name>A0A4S2CRW5_9BACE</name>
<reference evidence="2 3" key="1">
    <citation type="submission" date="2019-04" db="EMBL/GenBank/DDBJ databases">
        <title>Microbes associate with the intestines of laboratory mice.</title>
        <authorList>
            <person name="Navarre W."/>
            <person name="Wong E."/>
            <person name="Huang K."/>
            <person name="Tropini C."/>
            <person name="Ng K."/>
            <person name="Yu B."/>
        </authorList>
    </citation>
    <scope>NUCLEOTIDE SEQUENCE [LARGE SCALE GENOMIC DNA]</scope>
    <source>
        <strain evidence="2 3">NM63_1-25</strain>
    </source>
</reference>
<organism evidence="2 3">
    <name type="scientific">Bacteroides caecimuris</name>
    <dbReference type="NCBI Taxonomy" id="1796613"/>
    <lineage>
        <taxon>Bacteria</taxon>
        <taxon>Pseudomonadati</taxon>
        <taxon>Bacteroidota</taxon>
        <taxon>Bacteroidia</taxon>
        <taxon>Bacteroidales</taxon>
        <taxon>Bacteroidaceae</taxon>
        <taxon>Bacteroides</taxon>
    </lineage>
</organism>
<dbReference type="GO" id="GO:0000976">
    <property type="term" value="F:transcription cis-regulatory region binding"/>
    <property type="evidence" value="ECO:0007669"/>
    <property type="project" value="TreeGrafter"/>
</dbReference>
<evidence type="ECO:0000256" key="1">
    <source>
        <dbReference type="ARBA" id="ARBA00023125"/>
    </source>
</evidence>
<dbReference type="InterPro" id="IPR001647">
    <property type="entry name" value="HTH_TetR"/>
</dbReference>
<proteinExistence type="predicted"/>
<dbReference type="PRINTS" id="PR00455">
    <property type="entry name" value="HTHTETR"/>
</dbReference>
<comment type="caution">
    <text evidence="2">The sequence shown here is derived from an EMBL/GenBank/DDBJ whole genome shotgun (WGS) entry which is preliminary data.</text>
</comment>
<dbReference type="InterPro" id="IPR050109">
    <property type="entry name" value="HTH-type_TetR-like_transc_reg"/>
</dbReference>
<dbReference type="EMBL" id="SRYX01000054">
    <property type="protein sequence ID" value="TGY31508.1"/>
    <property type="molecule type" value="Genomic_DNA"/>
</dbReference>
<dbReference type="PROSITE" id="PS50977">
    <property type="entry name" value="HTH_TETR_2"/>
    <property type="match status" value="1"/>
</dbReference>
<dbReference type="InterPro" id="IPR023772">
    <property type="entry name" value="DNA-bd_HTH_TetR-type_CS"/>
</dbReference>
<protein>
    <submittedName>
        <fullName evidence="2">TetR/AcrR family transcriptional regulator</fullName>
    </submittedName>
</protein>
<sequence length="202" mass="23703">MQSLKNDIRQKIMDAGRKEFSRKGFAKASMRSIATQVGVGVGNLYHYFPSKDSLFCAILAPITSSFYSMFNRHHGNYADALDMIREEYLVSAVSEYMNLLRGNRTLMKILFFGAQGSSLEHFKSEFTDKATEQVKIWFKDNKTRHPHMNIRVSDFMIHLHTVWMFTMFEEILMHKITVDEMQQVVEEYIKFEINGWKHILEI</sequence>
<dbReference type="PANTHER" id="PTHR30055:SF226">
    <property type="entry name" value="HTH-TYPE TRANSCRIPTIONAL REGULATOR PKSA"/>
    <property type="match status" value="1"/>
</dbReference>
<dbReference type="Gene3D" id="1.10.357.10">
    <property type="entry name" value="Tetracycline Repressor, domain 2"/>
    <property type="match status" value="1"/>
</dbReference>
<dbReference type="Proteomes" id="UP000309566">
    <property type="component" value="Unassembled WGS sequence"/>
</dbReference>
<dbReference type="PANTHER" id="PTHR30055">
    <property type="entry name" value="HTH-TYPE TRANSCRIPTIONAL REGULATOR RUTR"/>
    <property type="match status" value="1"/>
</dbReference>
<dbReference type="PROSITE" id="PS01081">
    <property type="entry name" value="HTH_TETR_1"/>
    <property type="match status" value="1"/>
</dbReference>
<evidence type="ECO:0000313" key="2">
    <source>
        <dbReference type="EMBL" id="TGY31508.1"/>
    </source>
</evidence>